<feature type="chain" id="PRO_5045686679" evidence="1">
    <location>
        <begin position="19"/>
        <end position="306"/>
    </location>
</feature>
<dbReference type="PANTHER" id="PTHR33546:SF1">
    <property type="entry name" value="LARGE, MULTIFUNCTIONAL SECRETED PROTEIN"/>
    <property type="match status" value="1"/>
</dbReference>
<feature type="domain" description="3-keto-alpha-glucoside-1,2-lyase/3-keto-2-hydroxy-glucal hydratase" evidence="2">
    <location>
        <begin position="140"/>
        <end position="300"/>
    </location>
</feature>
<feature type="signal peptide" evidence="1">
    <location>
        <begin position="1"/>
        <end position="18"/>
    </location>
</feature>
<keyword evidence="4" id="KW-1185">Reference proteome</keyword>
<evidence type="ECO:0000259" key="2">
    <source>
        <dbReference type="Pfam" id="PF06439"/>
    </source>
</evidence>
<sequence length="306" mass="33890">MKKLLILPAVALAIGTCAKPAPVPSYSSVTEAEKAHPDFSMVGEYISNDGKIALQANKLPGGKFLVAQYAGGLPGMGWNQSAIVSALKTPDELKTAVQNFQKVERVSPTLGKPQPDHAILKFPEDFTNVKNGFLMAGGKTRKNIGSFSMHLEFMLPFKPDRNLSSQDRCNSGIYIFNNYELQVMDSFGLDFEHPENNANTINSKNYQWCGSLYKKKLPDVTMCYPPLRWQTYDIDFTAPVLKDGEKVENARITVRHNGVLIHDDVELETGTGLGAKRPQLAEGPIFFQSHGTPVIYRNVWATPLKN</sequence>
<accession>A0ABU5N097</accession>
<dbReference type="InterPro" id="IPR010496">
    <property type="entry name" value="AL/BT2_dom"/>
</dbReference>
<dbReference type="EMBL" id="JARVCO010000012">
    <property type="protein sequence ID" value="MDZ8119839.1"/>
    <property type="molecule type" value="Genomic_DNA"/>
</dbReference>
<gene>
    <name evidence="3" type="ORF">P9H32_14510</name>
</gene>
<organism evidence="3 4">
    <name type="scientific">Pontiella agarivorans</name>
    <dbReference type="NCBI Taxonomy" id="3038953"/>
    <lineage>
        <taxon>Bacteria</taxon>
        <taxon>Pseudomonadati</taxon>
        <taxon>Kiritimatiellota</taxon>
        <taxon>Kiritimatiellia</taxon>
        <taxon>Kiritimatiellales</taxon>
        <taxon>Pontiellaceae</taxon>
        <taxon>Pontiella</taxon>
    </lineage>
</organism>
<dbReference type="PANTHER" id="PTHR33546">
    <property type="entry name" value="LARGE, MULTIFUNCTIONAL SECRETED PROTEIN-RELATED"/>
    <property type="match status" value="1"/>
</dbReference>
<evidence type="ECO:0000313" key="4">
    <source>
        <dbReference type="Proteomes" id="UP001290861"/>
    </source>
</evidence>
<dbReference type="Proteomes" id="UP001290861">
    <property type="component" value="Unassembled WGS sequence"/>
</dbReference>
<proteinExistence type="predicted"/>
<reference evidence="3 4" key="1">
    <citation type="journal article" date="2024" name="Appl. Environ. Microbiol.">
        <title>Pontiella agarivorans sp. nov., a novel marine anaerobic bacterium capable of degrading macroalgal polysaccharides and fixing nitrogen.</title>
        <authorList>
            <person name="Liu N."/>
            <person name="Kivenson V."/>
            <person name="Peng X."/>
            <person name="Cui Z."/>
            <person name="Lankiewicz T.S."/>
            <person name="Gosselin K.M."/>
            <person name="English C.J."/>
            <person name="Blair E.M."/>
            <person name="O'Malley M.A."/>
            <person name="Valentine D.L."/>
        </authorList>
    </citation>
    <scope>NUCLEOTIDE SEQUENCE [LARGE SCALE GENOMIC DNA]</scope>
    <source>
        <strain evidence="3 4">NLcol2</strain>
    </source>
</reference>
<name>A0ABU5N097_9BACT</name>
<dbReference type="RefSeq" id="WP_322609621.1">
    <property type="nucleotide sequence ID" value="NZ_JARVCO010000012.1"/>
</dbReference>
<evidence type="ECO:0000256" key="1">
    <source>
        <dbReference type="SAM" id="SignalP"/>
    </source>
</evidence>
<keyword evidence="1" id="KW-0732">Signal</keyword>
<comment type="caution">
    <text evidence="3">The sequence shown here is derived from an EMBL/GenBank/DDBJ whole genome shotgun (WGS) entry which is preliminary data.</text>
</comment>
<dbReference type="Gene3D" id="2.60.120.560">
    <property type="entry name" value="Exo-inulinase, domain 1"/>
    <property type="match status" value="1"/>
</dbReference>
<protein>
    <submittedName>
        <fullName evidence="3">DUF1080 domain-containing protein</fullName>
    </submittedName>
</protein>
<evidence type="ECO:0000313" key="3">
    <source>
        <dbReference type="EMBL" id="MDZ8119839.1"/>
    </source>
</evidence>
<dbReference type="Pfam" id="PF06439">
    <property type="entry name" value="3keto-disac_hyd"/>
    <property type="match status" value="1"/>
</dbReference>